<dbReference type="InterPro" id="IPR036875">
    <property type="entry name" value="Znf_CCHC_sf"/>
</dbReference>
<dbReference type="Gene3D" id="2.40.70.10">
    <property type="entry name" value="Acid Proteases"/>
    <property type="match status" value="1"/>
</dbReference>
<name>A0A6L2MRA0_TANCI</name>
<keyword evidence="7" id="KW-0808">Transferase</keyword>
<feature type="compositionally biased region" description="Polar residues" evidence="5">
    <location>
        <begin position="80"/>
        <end position="90"/>
    </location>
</feature>
<dbReference type="InterPro" id="IPR024792">
    <property type="entry name" value="RhoGDI_dom_sf"/>
</dbReference>
<feature type="compositionally biased region" description="Basic and acidic residues" evidence="5">
    <location>
        <begin position="270"/>
        <end position="285"/>
    </location>
</feature>
<dbReference type="Pfam" id="PF00078">
    <property type="entry name" value="RVT_1"/>
    <property type="match status" value="1"/>
</dbReference>
<keyword evidence="7" id="KW-0548">Nucleotidyltransferase</keyword>
<dbReference type="GO" id="GO:0005737">
    <property type="term" value="C:cytoplasm"/>
    <property type="evidence" value="ECO:0007669"/>
    <property type="project" value="UniProtKB-SubCell"/>
</dbReference>
<dbReference type="SUPFAM" id="SSF57756">
    <property type="entry name" value="Retrovirus zinc finger-like domains"/>
    <property type="match status" value="1"/>
</dbReference>
<dbReference type="CDD" id="cd01647">
    <property type="entry name" value="RT_LTR"/>
    <property type="match status" value="1"/>
</dbReference>
<dbReference type="Pfam" id="PF02115">
    <property type="entry name" value="Rho_GDI"/>
    <property type="match status" value="1"/>
</dbReference>
<dbReference type="SUPFAM" id="SSF81296">
    <property type="entry name" value="E set domains"/>
    <property type="match status" value="1"/>
</dbReference>
<comment type="subcellular location">
    <subcellularLocation>
        <location evidence="1">Cytoplasm</location>
    </subcellularLocation>
</comment>
<sequence>MAISIISVSSYSSEESVGTPARGVILFGSIPTHIPDTKPTVTPPTTHLYTTLIPAEIPIISPIIPPSPDYTPASPDYSPVSDTETNPSEEPSSDHIPPLPDTSPFLSSTDGSSDSDTPDTPPSPTHGIPFTDITLSTQSSPAASGALHRRVMILVPNNLFLMVDRTTTILMALPLGTRSSYHLCSLVPSISHSFVAAERPSHSSVMGPSRKRSRSLTTSITRSLPILGALSPARVDLLPPPKRIRSSDFVTDLKDRLDENSESSGYARNAENKRRFDNNPRDNRGHQPAFKRQNVRGQNVARAYTTGNNERKRDCTAAAAPNTQRAVGGNQPGIVCYKCGRSGNFKKDCPKLRNENRGNKTGNKIGSNEATTKAYAIQGGANPDSNVVMGLLGHPFNIDLMPLELGSFDVIIGMDCLAKYHALIVYDEKIVRIPYGDEVLIIRGDDCDGRRAPILFVKKKDGSFWMCIDYCELNKLTIKDRYLLMRIGDLFDQLQGSRAYSKIDLRSGYHQLRVCEEEILKTAFKTRYGHYEFQVMPFSLTNAHTVLMDLMNRVCKPYLDRFVIIFIDDILIYSKSIKEHEGHLKLILKLLKKDELYAKFSNCEFWLSKFKLRFCWSYRSSSCCLCHRVFLLEDLEAVPAGYDIVPAVHASTIGQLTKGKNSEGKEIARLVDVALEKDYKQKVQEPDVKILNLTIIYASRPDIVLEILDFDNPKGLWFTLKEVDSSKEMLGMFGPQAEPYIHAMPKEVTPSGIFARGNYSAKTKSASDMVFADDNFATIVAVVAEGRAIYNNTK</sequence>
<dbReference type="PANTHER" id="PTHR24559">
    <property type="entry name" value="TRANSPOSON TY3-I GAG-POL POLYPROTEIN"/>
    <property type="match status" value="1"/>
</dbReference>
<feature type="compositionally biased region" description="Low complexity" evidence="5">
    <location>
        <begin position="102"/>
        <end position="115"/>
    </location>
</feature>
<dbReference type="InterPro" id="IPR043128">
    <property type="entry name" value="Rev_trsase/Diguanyl_cyclase"/>
</dbReference>
<dbReference type="Gene3D" id="3.10.10.10">
    <property type="entry name" value="HIV Type 1 Reverse Transcriptase, subunit A, domain 1"/>
    <property type="match status" value="1"/>
</dbReference>
<keyword evidence="7" id="KW-0695">RNA-directed DNA polymerase</keyword>
<comment type="caution">
    <text evidence="7">The sequence shown here is derived from an EMBL/GenBank/DDBJ whole genome shotgun (WGS) entry which is preliminary data.</text>
</comment>
<keyword evidence="4" id="KW-0479">Metal-binding</keyword>
<evidence type="ECO:0000256" key="5">
    <source>
        <dbReference type="SAM" id="MobiDB-lite"/>
    </source>
</evidence>
<dbReference type="InterPro" id="IPR021109">
    <property type="entry name" value="Peptidase_aspartic_dom_sf"/>
</dbReference>
<organism evidence="7">
    <name type="scientific">Tanacetum cinerariifolium</name>
    <name type="common">Dalmatian daisy</name>
    <name type="synonym">Chrysanthemum cinerariifolium</name>
    <dbReference type="NCBI Taxonomy" id="118510"/>
    <lineage>
        <taxon>Eukaryota</taxon>
        <taxon>Viridiplantae</taxon>
        <taxon>Streptophyta</taxon>
        <taxon>Embryophyta</taxon>
        <taxon>Tracheophyta</taxon>
        <taxon>Spermatophyta</taxon>
        <taxon>Magnoliopsida</taxon>
        <taxon>eudicotyledons</taxon>
        <taxon>Gunneridae</taxon>
        <taxon>Pentapetalae</taxon>
        <taxon>asterids</taxon>
        <taxon>campanulids</taxon>
        <taxon>Asterales</taxon>
        <taxon>Asteraceae</taxon>
        <taxon>Asteroideae</taxon>
        <taxon>Anthemideae</taxon>
        <taxon>Anthemidinae</taxon>
        <taxon>Tanacetum</taxon>
    </lineage>
</organism>
<dbReference type="InterPro" id="IPR000477">
    <property type="entry name" value="RT_dom"/>
</dbReference>
<dbReference type="AlphaFoldDB" id="A0A6L2MRA0"/>
<dbReference type="GO" id="GO:0005094">
    <property type="term" value="F:Rho GDP-dissociation inhibitor activity"/>
    <property type="evidence" value="ECO:0007669"/>
    <property type="project" value="InterPro"/>
</dbReference>
<dbReference type="GO" id="GO:0003964">
    <property type="term" value="F:RNA-directed DNA polymerase activity"/>
    <property type="evidence" value="ECO:0007669"/>
    <property type="project" value="UniProtKB-KW"/>
</dbReference>
<dbReference type="Pfam" id="PF08284">
    <property type="entry name" value="RVP_2"/>
    <property type="match status" value="1"/>
</dbReference>
<keyword evidence="4" id="KW-0863">Zinc-finger</keyword>
<keyword evidence="3" id="KW-0963">Cytoplasm</keyword>
<dbReference type="InterPro" id="IPR001878">
    <property type="entry name" value="Znf_CCHC"/>
</dbReference>
<comment type="similarity">
    <text evidence="2">Belongs to the Rho GDI family.</text>
</comment>
<evidence type="ECO:0000259" key="6">
    <source>
        <dbReference type="PROSITE" id="PS50158"/>
    </source>
</evidence>
<keyword evidence="4" id="KW-0862">Zinc</keyword>
<dbReference type="InterPro" id="IPR053134">
    <property type="entry name" value="RNA-dir_DNA_polymerase"/>
</dbReference>
<feature type="region of interest" description="Disordered" evidence="5">
    <location>
        <begin position="63"/>
        <end position="136"/>
    </location>
</feature>
<proteinExistence type="inferred from homology"/>
<evidence type="ECO:0000256" key="1">
    <source>
        <dbReference type="ARBA" id="ARBA00004496"/>
    </source>
</evidence>
<dbReference type="GO" id="GO:0007266">
    <property type="term" value="P:Rho protein signal transduction"/>
    <property type="evidence" value="ECO:0007669"/>
    <property type="project" value="InterPro"/>
</dbReference>
<dbReference type="InterPro" id="IPR043502">
    <property type="entry name" value="DNA/RNA_pol_sf"/>
</dbReference>
<dbReference type="Gene3D" id="3.30.70.270">
    <property type="match status" value="1"/>
</dbReference>
<accession>A0A6L2MRA0</accession>
<feature type="domain" description="CCHC-type" evidence="6">
    <location>
        <begin position="336"/>
        <end position="351"/>
    </location>
</feature>
<protein>
    <submittedName>
        <fullName evidence="7">Putative reverse transcriptase domain-containing protein</fullName>
    </submittedName>
</protein>
<dbReference type="PROSITE" id="PS50158">
    <property type="entry name" value="ZF_CCHC"/>
    <property type="match status" value="1"/>
</dbReference>
<evidence type="ECO:0000313" key="7">
    <source>
        <dbReference type="EMBL" id="GEU76513.1"/>
    </source>
</evidence>
<evidence type="ECO:0000256" key="3">
    <source>
        <dbReference type="ARBA" id="ARBA00022490"/>
    </source>
</evidence>
<reference evidence="7" key="1">
    <citation type="journal article" date="2019" name="Sci. Rep.">
        <title>Draft genome of Tanacetum cinerariifolium, the natural source of mosquito coil.</title>
        <authorList>
            <person name="Yamashiro T."/>
            <person name="Shiraishi A."/>
            <person name="Satake H."/>
            <person name="Nakayama K."/>
        </authorList>
    </citation>
    <scope>NUCLEOTIDE SEQUENCE</scope>
</reference>
<dbReference type="EMBL" id="BKCJ010007294">
    <property type="protein sequence ID" value="GEU76513.1"/>
    <property type="molecule type" value="Genomic_DNA"/>
</dbReference>
<evidence type="ECO:0000256" key="4">
    <source>
        <dbReference type="PROSITE-ProRule" id="PRU00047"/>
    </source>
</evidence>
<dbReference type="GO" id="GO:0008270">
    <property type="term" value="F:zinc ion binding"/>
    <property type="evidence" value="ECO:0007669"/>
    <property type="project" value="UniProtKB-KW"/>
</dbReference>
<gene>
    <name evidence="7" type="ORF">Tci_048491</name>
</gene>
<dbReference type="GO" id="GO:0003676">
    <property type="term" value="F:nucleic acid binding"/>
    <property type="evidence" value="ECO:0007669"/>
    <property type="project" value="InterPro"/>
</dbReference>
<evidence type="ECO:0000256" key="2">
    <source>
        <dbReference type="ARBA" id="ARBA00009758"/>
    </source>
</evidence>
<dbReference type="PANTHER" id="PTHR24559:SF427">
    <property type="entry name" value="RNA-DIRECTED DNA POLYMERASE"/>
    <property type="match status" value="1"/>
</dbReference>
<dbReference type="InterPro" id="IPR000406">
    <property type="entry name" value="Rho_GDI"/>
</dbReference>
<dbReference type="InterPro" id="IPR014756">
    <property type="entry name" value="Ig_E-set"/>
</dbReference>
<dbReference type="Gene3D" id="2.70.50.30">
    <property type="entry name" value="Coagulation Factor XIII, subunit A, domain 1"/>
    <property type="match status" value="1"/>
</dbReference>
<feature type="region of interest" description="Disordered" evidence="5">
    <location>
        <begin position="255"/>
        <end position="299"/>
    </location>
</feature>
<dbReference type="SUPFAM" id="SSF56672">
    <property type="entry name" value="DNA/RNA polymerases"/>
    <property type="match status" value="1"/>
</dbReference>